<accession>A0A6J5LG28</accession>
<name>A0A6J5LG28_9CAUD</name>
<evidence type="ECO:0008006" key="2">
    <source>
        <dbReference type="Google" id="ProtNLM"/>
    </source>
</evidence>
<proteinExistence type="predicted"/>
<protein>
    <recommendedName>
        <fullName evidence="2">Phytanoyl-CoA dioxygenase</fullName>
    </recommendedName>
</protein>
<evidence type="ECO:0000313" key="1">
    <source>
        <dbReference type="EMBL" id="CAB4133534.1"/>
    </source>
</evidence>
<sequence length="276" mass="31959">MNNLTDLETKGYVVIPNFLDKTIIDQAIADYNVQKQIALDNGFDDRAYKTIYTYISLISGLDSKIQNLLTELSSQTNITANVFRNQCEYFDNSYIKFEWHQDHDPYYNWQTGYNSLNLWIPIIKPNTKECGLMVVPHTKIQEFSRSFFKNHIFNSGAKRFESMSETSCIMNDDESGTTKIVPINFNNLSEVPELGAGDLLLMRNDVLHSTQVGNDHRVAISIRCTDGNTKVYRDKFYNQCQIKKIIMEKNKGKYQKTFNYFETYDVDYVTAGEVLN</sequence>
<dbReference type="SUPFAM" id="SSF51197">
    <property type="entry name" value="Clavaminate synthase-like"/>
    <property type="match status" value="1"/>
</dbReference>
<dbReference type="Gene3D" id="2.60.120.620">
    <property type="entry name" value="q2cbj1_9rhob like domain"/>
    <property type="match status" value="1"/>
</dbReference>
<gene>
    <name evidence="1" type="ORF">UFOVP257_256</name>
</gene>
<organism evidence="1">
    <name type="scientific">uncultured Caudovirales phage</name>
    <dbReference type="NCBI Taxonomy" id="2100421"/>
    <lineage>
        <taxon>Viruses</taxon>
        <taxon>Duplodnaviria</taxon>
        <taxon>Heunggongvirae</taxon>
        <taxon>Uroviricota</taxon>
        <taxon>Caudoviricetes</taxon>
        <taxon>Peduoviridae</taxon>
        <taxon>Maltschvirus</taxon>
        <taxon>Maltschvirus maltsch</taxon>
    </lineage>
</organism>
<reference evidence="1" key="1">
    <citation type="submission" date="2020-04" db="EMBL/GenBank/DDBJ databases">
        <authorList>
            <person name="Chiriac C."/>
            <person name="Salcher M."/>
            <person name="Ghai R."/>
            <person name="Kavagutti S V."/>
        </authorList>
    </citation>
    <scope>NUCLEOTIDE SEQUENCE</scope>
</reference>
<dbReference type="EMBL" id="LR796274">
    <property type="protein sequence ID" value="CAB4133534.1"/>
    <property type="molecule type" value="Genomic_DNA"/>
</dbReference>